<keyword evidence="4" id="KW-0653">Protein transport</keyword>
<keyword evidence="2" id="KW-0813">Transport</keyword>
<evidence type="ECO:0000256" key="1">
    <source>
        <dbReference type="ARBA" id="ARBA00004240"/>
    </source>
</evidence>
<evidence type="ECO:0000256" key="4">
    <source>
        <dbReference type="ARBA" id="ARBA00022927"/>
    </source>
</evidence>
<reference evidence="7 8" key="1">
    <citation type="journal article" date="2015" name="Environ. Microbiol.">
        <title>Metagenome sequence of Elaphomyces granulatus from sporocarp tissue reveals Ascomycota ectomycorrhizal fingerprints of genome expansion and a Proteobacteria-rich microbiome.</title>
        <authorList>
            <person name="Quandt C.A."/>
            <person name="Kohler A."/>
            <person name="Hesse C.N."/>
            <person name="Sharpton T.J."/>
            <person name="Martin F."/>
            <person name="Spatafora J.W."/>
        </authorList>
    </citation>
    <scope>NUCLEOTIDE SEQUENCE [LARGE SCALE GENOMIC DNA]</scope>
    <source>
        <strain evidence="7 8">OSC145934</strain>
    </source>
</reference>
<dbReference type="Proteomes" id="UP000243515">
    <property type="component" value="Unassembled WGS sequence"/>
</dbReference>
<name>A0A232M157_9EURO</name>
<dbReference type="GO" id="GO:0015031">
    <property type="term" value="P:protein transport"/>
    <property type="evidence" value="ECO:0007669"/>
    <property type="project" value="UniProtKB-KW"/>
</dbReference>
<dbReference type="AlphaFoldDB" id="A0A232M157"/>
<proteinExistence type="predicted"/>
<keyword evidence="8" id="KW-1185">Reference proteome</keyword>
<evidence type="ECO:0000313" key="8">
    <source>
        <dbReference type="Proteomes" id="UP000243515"/>
    </source>
</evidence>
<sequence length="935" mass="103411">MANLTGLSDAQAILLAIDLCATGNVSGLLELHQQFPDALPRERIFRIILTFLPESTSPQHYTPVLQCLADGISASLEPKEIDATSVKDLPEAVARKRVKRLRLLPLPYKGWKEPTHSADPLTQFLIHRAHRIDAETGLQTVIIDLLLPFYQRSKLLRIWLISRLLPLLRLNYEYYPNREETTSLDALEFMNEQSAINILLSMTGPNGDSADLVRNLRGLVGPWIYGENQSGCRGSSSLSARHSSTLHNQVTADEMELSGWKEVNEWLLSHSLVDFGRVASAILSWKGPEDVDLGGYEDNEELGNNASIHLRKSYGQTGLAIVYANANTNKQILEASFQITSNVSCLFGLAGDVMHPLDPNLRSLHLDIGSIYSASKASLLQNALLLSSNQLTSPTSHSVAFLNALLLSLRILGELGYQTSCRETATVCLQSNDEAQFAVLRNLFETVVRHATPGQDWKATRQQLLWLQNWRTASPTDKDRQRQEYHGLFWRVPSDMIETEILKAMLTVGEYQLAADIFASETSPIKPNQVEVTVSETIITSYDNASNGNRTRGKMKKALDILKMFQQHFPDSDSFKKIGALISATHALSFYSLTLQHGIPFQPVSIRVHLDPLSLVEKVLDQNPKSYTKLDDLLSIGRNLVAAGLPTPANLPVGEASSDDILSTIAERRIIAMAVSSALASDDFGTAYSYILTRLTPPSFLPGPSISVDAFNEDDISWRAAYNAGRHRSNTPKAENPDLLSQITNLSQRMELISLALLLAPRDALPEILGAWRRYDEELMTLRTKEAEEAEEWDIKGDKTVSLPSLSAVPGGFGPTDKELDVLENEKQRARRIRAQDRRFESNYEAPMGLFDVARSAARAISKNAFPLHGGPLSSEAANQELPRRSSIDSRGSADLSQNDERTSRVRKRDVVSNIVTGGLASGIGWVLGAQPVNR</sequence>
<dbReference type="InterPro" id="IPR013244">
    <property type="entry name" value="Sec39_domain"/>
</dbReference>
<feature type="region of interest" description="Disordered" evidence="5">
    <location>
        <begin position="865"/>
        <end position="906"/>
    </location>
</feature>
<dbReference type="PANTHER" id="PTHR40787">
    <property type="entry name" value="SECRETED PROTEIN"/>
    <property type="match status" value="1"/>
</dbReference>
<dbReference type="GO" id="GO:0006890">
    <property type="term" value="P:retrograde vesicle-mediated transport, Golgi to endoplasmic reticulum"/>
    <property type="evidence" value="ECO:0007669"/>
    <property type="project" value="InterPro"/>
</dbReference>
<dbReference type="Pfam" id="PF08314">
    <property type="entry name" value="Sec39"/>
    <property type="match status" value="1"/>
</dbReference>
<dbReference type="GO" id="GO:0005783">
    <property type="term" value="C:endoplasmic reticulum"/>
    <property type="evidence" value="ECO:0007669"/>
    <property type="project" value="UniProtKB-SubCell"/>
</dbReference>
<evidence type="ECO:0000256" key="2">
    <source>
        <dbReference type="ARBA" id="ARBA00022448"/>
    </source>
</evidence>
<organism evidence="7 8">
    <name type="scientific">Elaphomyces granulatus</name>
    <dbReference type="NCBI Taxonomy" id="519963"/>
    <lineage>
        <taxon>Eukaryota</taxon>
        <taxon>Fungi</taxon>
        <taxon>Dikarya</taxon>
        <taxon>Ascomycota</taxon>
        <taxon>Pezizomycotina</taxon>
        <taxon>Eurotiomycetes</taxon>
        <taxon>Eurotiomycetidae</taxon>
        <taxon>Eurotiales</taxon>
        <taxon>Elaphomycetaceae</taxon>
        <taxon>Elaphomyces</taxon>
    </lineage>
</organism>
<protein>
    <recommendedName>
        <fullName evidence="6">Sec39 domain-containing protein</fullName>
    </recommendedName>
</protein>
<evidence type="ECO:0000256" key="5">
    <source>
        <dbReference type="SAM" id="MobiDB-lite"/>
    </source>
</evidence>
<comment type="subcellular location">
    <subcellularLocation>
        <location evidence="1">Endoplasmic reticulum</location>
    </subcellularLocation>
</comment>
<keyword evidence="3" id="KW-0256">Endoplasmic reticulum</keyword>
<dbReference type="PANTHER" id="PTHR40787:SF3">
    <property type="entry name" value="PROTEIN TRANSPORT PROTEIN SEC39"/>
    <property type="match status" value="1"/>
</dbReference>
<comment type="caution">
    <text evidence="7">The sequence shown here is derived from an EMBL/GenBank/DDBJ whole genome shotgun (WGS) entry which is preliminary data.</text>
</comment>
<feature type="domain" description="Sec39" evidence="6">
    <location>
        <begin position="13"/>
        <end position="793"/>
    </location>
</feature>
<evidence type="ECO:0000313" key="7">
    <source>
        <dbReference type="EMBL" id="OXV10058.1"/>
    </source>
</evidence>
<dbReference type="EMBL" id="NPHW01003156">
    <property type="protein sequence ID" value="OXV10058.1"/>
    <property type="molecule type" value="Genomic_DNA"/>
</dbReference>
<gene>
    <name evidence="7" type="ORF">Egran_02179</name>
</gene>
<accession>A0A232M157</accession>
<evidence type="ECO:0000256" key="3">
    <source>
        <dbReference type="ARBA" id="ARBA00022824"/>
    </source>
</evidence>
<dbReference type="OrthoDB" id="342024at2759"/>
<evidence type="ECO:0000259" key="6">
    <source>
        <dbReference type="Pfam" id="PF08314"/>
    </source>
</evidence>